<feature type="binding site" evidence="9">
    <location>
        <position position="349"/>
    </location>
    <ligand>
        <name>S-adenosyl-L-methionine</name>
        <dbReference type="ChEBI" id="CHEBI:59789"/>
    </ligand>
</feature>
<keyword evidence="14" id="KW-1185">Reference proteome</keyword>
<sequence length="618" mass="71856">MKGGKSKKQNLKKELIQELQQEENQEDNQDDLKEEVNEQEIDQQENQEEIESEQDINDENLDEDDLQKEIDEQNREEEELEEGDDQYLSDENLEGACDDDQNPKLLTDKQQVEAGLLSKMKGADQALINMKIHEITKILCNLKSEREEGRSRQSYLEELNEYLCQYYSYNKELMELFQQMFNPNELLQFLEANEQQRVLTIRTNTLKTRRKELAQVLIQRGVNLDPLAEWSKVGIKIYDSKVPVGATPEYLAGHYMLQSASSFLPVIALAPQVNEKILDMAAAPGGKTSYIAQLMKNTGQLFANDVSAARLKGLFYNLQRMGISNTVVCNYDGRKFTKVMQNFDRVLLDAPCTGLGIISRDPSIKGNKTMIDIYKHAHLQREMILSAIDCCKKDGYIVYSTCSISPQENEAVVNYALAHRYVKIVECGIDIGEEGLTKFLDKRYHPDLKKSRRIYPHIHNLDGFYVCKLKKLQNGDRIQTDNEKENKEQTLQQKLEEIETLTLNELRALKRPKRSRSKQMKKTDQIYWDAVMKRQDMLKQNEQLQRKLKQSKSRAKFSKFNQKQQKRMTQQNPTQDTQVQKQQQIKKHNQKPEQINKKRTSGQSQNDVQNKVQKKNKQ</sequence>
<dbReference type="PRINTS" id="PR02012">
    <property type="entry name" value="RCMTNOP2"/>
</dbReference>
<feature type="active site" description="Nucleophile" evidence="9">
    <location>
        <position position="402"/>
    </location>
</feature>
<evidence type="ECO:0000313" key="14">
    <source>
        <dbReference type="Proteomes" id="UP000054937"/>
    </source>
</evidence>
<feature type="coiled-coil region" evidence="10">
    <location>
        <begin position="477"/>
        <end position="504"/>
    </location>
</feature>
<organism evidence="13 14">
    <name type="scientific">Pseudocohnilembus persalinus</name>
    <name type="common">Ciliate</name>
    <dbReference type="NCBI Taxonomy" id="266149"/>
    <lineage>
        <taxon>Eukaryota</taxon>
        <taxon>Sar</taxon>
        <taxon>Alveolata</taxon>
        <taxon>Ciliophora</taxon>
        <taxon>Intramacronucleata</taxon>
        <taxon>Oligohymenophorea</taxon>
        <taxon>Scuticociliatia</taxon>
        <taxon>Philasterida</taxon>
        <taxon>Pseudocohnilembidae</taxon>
        <taxon>Pseudocohnilembus</taxon>
    </lineage>
</organism>
<dbReference type="FunCoup" id="A0A0V0R875">
    <property type="interactions" value="96"/>
</dbReference>
<proteinExistence type="inferred from homology"/>
<dbReference type="PROSITE" id="PS01153">
    <property type="entry name" value="NOL1_NOP2_SUN"/>
    <property type="match status" value="1"/>
</dbReference>
<dbReference type="PROSITE" id="PS51686">
    <property type="entry name" value="SAM_MT_RSMB_NOP"/>
    <property type="match status" value="1"/>
</dbReference>
<evidence type="ECO:0000256" key="11">
    <source>
        <dbReference type="SAM" id="MobiDB-lite"/>
    </source>
</evidence>
<feature type="compositionally biased region" description="Basic residues" evidence="11">
    <location>
        <begin position="546"/>
        <end position="557"/>
    </location>
</feature>
<comment type="caution">
    <text evidence="13">The sequence shown here is derived from an EMBL/GenBank/DDBJ whole genome shotgun (WGS) entry which is preliminary data.</text>
</comment>
<dbReference type="InterPro" id="IPR023273">
    <property type="entry name" value="RCMT_NOP2"/>
</dbReference>
<dbReference type="GO" id="GO:0000470">
    <property type="term" value="P:maturation of LSU-rRNA"/>
    <property type="evidence" value="ECO:0007669"/>
    <property type="project" value="TreeGrafter"/>
</dbReference>
<feature type="region of interest" description="Disordered" evidence="11">
    <location>
        <begin position="1"/>
        <end position="103"/>
    </location>
</feature>
<dbReference type="Proteomes" id="UP000054937">
    <property type="component" value="Unassembled WGS sequence"/>
</dbReference>
<name>A0A0V0R875_PSEPJ</name>
<accession>A0A0V0R875</accession>
<keyword evidence="4 9" id="KW-0489">Methyltransferase</keyword>
<evidence type="ECO:0000256" key="1">
    <source>
        <dbReference type="ARBA" id="ARBA00004604"/>
    </source>
</evidence>
<comment type="subcellular location">
    <subcellularLocation>
        <location evidence="1">Nucleus</location>
        <location evidence="1">Nucleolus</location>
    </subcellularLocation>
</comment>
<dbReference type="InterPro" id="IPR054728">
    <property type="entry name" value="RsmB-like_ferredoxin"/>
</dbReference>
<dbReference type="OrthoDB" id="427002at2759"/>
<dbReference type="Pfam" id="PF01189">
    <property type="entry name" value="Methyltr_RsmB-F"/>
    <property type="match status" value="1"/>
</dbReference>
<keyword evidence="7 9" id="KW-0694">RNA-binding</keyword>
<evidence type="ECO:0000256" key="8">
    <source>
        <dbReference type="ARBA" id="ARBA00023242"/>
    </source>
</evidence>
<dbReference type="GO" id="GO:0005730">
    <property type="term" value="C:nucleolus"/>
    <property type="evidence" value="ECO:0007669"/>
    <property type="project" value="UniProtKB-SubCell"/>
</dbReference>
<evidence type="ECO:0000256" key="4">
    <source>
        <dbReference type="ARBA" id="ARBA00022603"/>
    </source>
</evidence>
<evidence type="ECO:0000256" key="9">
    <source>
        <dbReference type="PROSITE-ProRule" id="PRU01023"/>
    </source>
</evidence>
<dbReference type="NCBIfam" id="TIGR00446">
    <property type="entry name" value="nop2p"/>
    <property type="match status" value="1"/>
</dbReference>
<dbReference type="InterPro" id="IPR001678">
    <property type="entry name" value="MeTrfase_RsmB-F_NOP2_dom"/>
</dbReference>
<feature type="region of interest" description="Disordered" evidence="11">
    <location>
        <begin position="542"/>
        <end position="618"/>
    </location>
</feature>
<feature type="binding site" evidence="9">
    <location>
        <position position="305"/>
    </location>
    <ligand>
        <name>S-adenosyl-L-methionine</name>
        <dbReference type="ChEBI" id="CHEBI:59789"/>
    </ligand>
</feature>
<dbReference type="SUPFAM" id="SSF53335">
    <property type="entry name" value="S-adenosyl-L-methionine-dependent methyltransferases"/>
    <property type="match status" value="1"/>
</dbReference>
<comment type="similarity">
    <text evidence="2 9">Belongs to the class I-like SAM-binding methyltransferase superfamily. RsmB/NOP family.</text>
</comment>
<dbReference type="PANTHER" id="PTHR22807:SF30">
    <property type="entry name" value="28S RRNA (CYTOSINE(4447)-C(5))-METHYLTRANSFERASE-RELATED"/>
    <property type="match status" value="1"/>
</dbReference>
<dbReference type="GO" id="GO:0070475">
    <property type="term" value="P:rRNA base methylation"/>
    <property type="evidence" value="ECO:0007669"/>
    <property type="project" value="TreeGrafter"/>
</dbReference>
<dbReference type="EMBL" id="LDAU01000024">
    <property type="protein sequence ID" value="KRX10687.1"/>
    <property type="molecule type" value="Genomic_DNA"/>
</dbReference>
<evidence type="ECO:0000256" key="6">
    <source>
        <dbReference type="ARBA" id="ARBA00022691"/>
    </source>
</evidence>
<keyword evidence="10" id="KW-0175">Coiled coil</keyword>
<feature type="compositionally biased region" description="Acidic residues" evidence="11">
    <location>
        <begin position="37"/>
        <end position="66"/>
    </location>
</feature>
<keyword evidence="3" id="KW-0690">Ribosome biogenesis</keyword>
<dbReference type="FunFam" id="3.30.70.1170:FF:000001">
    <property type="entry name" value="Ribosomal RNA methyltransferase Nop2"/>
    <property type="match status" value="1"/>
</dbReference>
<feature type="binding site" evidence="9">
    <location>
        <position position="332"/>
    </location>
    <ligand>
        <name>S-adenosyl-L-methionine</name>
        <dbReference type="ChEBI" id="CHEBI:59789"/>
    </ligand>
</feature>
<dbReference type="OMA" id="DINKFRC"/>
<keyword evidence="5 9" id="KW-0808">Transferase</keyword>
<dbReference type="InterPro" id="IPR018314">
    <property type="entry name" value="RsmB/NOL1/NOP2-like_CS"/>
</dbReference>
<evidence type="ECO:0000256" key="10">
    <source>
        <dbReference type="SAM" id="Coils"/>
    </source>
</evidence>
<protein>
    <recommendedName>
        <fullName evidence="12">SAM-dependent MTase RsmB/NOP-type domain-containing protein</fullName>
    </recommendedName>
</protein>
<evidence type="ECO:0000256" key="3">
    <source>
        <dbReference type="ARBA" id="ARBA00022517"/>
    </source>
</evidence>
<feature type="binding site" evidence="9">
    <location>
        <begin position="281"/>
        <end position="287"/>
    </location>
    <ligand>
        <name>S-adenosyl-L-methionine</name>
        <dbReference type="ChEBI" id="CHEBI:59789"/>
    </ligand>
</feature>
<dbReference type="Gene3D" id="3.30.70.1170">
    <property type="entry name" value="Sun protein, domain 3"/>
    <property type="match status" value="1"/>
</dbReference>
<feature type="compositionally biased region" description="Basic residues" evidence="11">
    <location>
        <begin position="1"/>
        <end position="10"/>
    </location>
</feature>
<dbReference type="InterPro" id="IPR029063">
    <property type="entry name" value="SAM-dependent_MTases_sf"/>
</dbReference>
<dbReference type="Gene3D" id="3.40.50.150">
    <property type="entry name" value="Vaccinia Virus protein VP39"/>
    <property type="match status" value="1"/>
</dbReference>
<dbReference type="InterPro" id="IPR049560">
    <property type="entry name" value="MeTrfase_RsmB-F_NOP2_cat"/>
</dbReference>
<evidence type="ECO:0000256" key="2">
    <source>
        <dbReference type="ARBA" id="ARBA00007494"/>
    </source>
</evidence>
<gene>
    <name evidence="13" type="ORF">PPERSA_08682</name>
</gene>
<evidence type="ECO:0000256" key="5">
    <source>
        <dbReference type="ARBA" id="ARBA00022679"/>
    </source>
</evidence>
<dbReference type="InterPro" id="IPR011023">
    <property type="entry name" value="Nop2p"/>
</dbReference>
<keyword evidence="8" id="KW-0539">Nucleus</keyword>
<evidence type="ECO:0000256" key="7">
    <source>
        <dbReference type="ARBA" id="ARBA00022884"/>
    </source>
</evidence>
<dbReference type="InterPro" id="IPR023267">
    <property type="entry name" value="RCMT"/>
</dbReference>
<dbReference type="PRINTS" id="PR02008">
    <property type="entry name" value="RCMTFAMILY"/>
</dbReference>
<evidence type="ECO:0000313" key="13">
    <source>
        <dbReference type="EMBL" id="KRX10687.1"/>
    </source>
</evidence>
<feature type="domain" description="SAM-dependent MTase RsmB/NOP-type" evidence="12">
    <location>
        <begin position="189"/>
        <end position="472"/>
    </location>
</feature>
<dbReference type="AlphaFoldDB" id="A0A0V0R875"/>
<evidence type="ECO:0000259" key="12">
    <source>
        <dbReference type="PROSITE" id="PS51686"/>
    </source>
</evidence>
<dbReference type="GO" id="GO:0003723">
    <property type="term" value="F:RNA binding"/>
    <property type="evidence" value="ECO:0007669"/>
    <property type="project" value="UniProtKB-UniRule"/>
</dbReference>
<feature type="compositionally biased region" description="Acidic residues" evidence="11">
    <location>
        <begin position="20"/>
        <end position="29"/>
    </location>
</feature>
<dbReference type="Pfam" id="PF22458">
    <property type="entry name" value="RsmF-B_ferredox"/>
    <property type="match status" value="1"/>
</dbReference>
<feature type="compositionally biased region" description="Low complexity" evidence="11">
    <location>
        <begin position="569"/>
        <end position="583"/>
    </location>
</feature>
<keyword evidence="6 9" id="KW-0949">S-adenosyl-L-methionine</keyword>
<reference evidence="13 14" key="1">
    <citation type="journal article" date="2015" name="Sci. Rep.">
        <title>Genome of the facultative scuticociliatosis pathogen Pseudocohnilembus persalinus provides insight into its virulence through horizontal gene transfer.</title>
        <authorList>
            <person name="Xiong J."/>
            <person name="Wang G."/>
            <person name="Cheng J."/>
            <person name="Tian M."/>
            <person name="Pan X."/>
            <person name="Warren A."/>
            <person name="Jiang C."/>
            <person name="Yuan D."/>
            <person name="Miao W."/>
        </authorList>
    </citation>
    <scope>NUCLEOTIDE SEQUENCE [LARGE SCALE GENOMIC DNA]</scope>
    <source>
        <strain evidence="13">36N120E</strain>
    </source>
</reference>
<dbReference type="InParanoid" id="A0A0V0R875"/>
<feature type="compositionally biased region" description="Acidic residues" evidence="11">
    <location>
        <begin position="74"/>
        <end position="100"/>
    </location>
</feature>
<dbReference type="GO" id="GO:0009383">
    <property type="term" value="F:rRNA (cytosine-C5-)-methyltransferase activity"/>
    <property type="evidence" value="ECO:0007669"/>
    <property type="project" value="TreeGrafter"/>
</dbReference>
<dbReference type="PANTHER" id="PTHR22807">
    <property type="entry name" value="NOP2 YEAST -RELATED NOL1/NOP2/FMU SUN DOMAIN-CONTAINING"/>
    <property type="match status" value="1"/>
</dbReference>